<feature type="region of interest" description="Disordered" evidence="1">
    <location>
        <begin position="161"/>
        <end position="191"/>
    </location>
</feature>
<evidence type="ECO:0000256" key="1">
    <source>
        <dbReference type="SAM" id="MobiDB-lite"/>
    </source>
</evidence>
<dbReference type="AlphaFoldDB" id="Q24RX9"/>
<evidence type="ECO:0000313" key="3">
    <source>
        <dbReference type="Proteomes" id="UP000001946"/>
    </source>
</evidence>
<protein>
    <submittedName>
        <fullName evidence="2">Uncharacterized protein</fullName>
    </submittedName>
</protein>
<gene>
    <name evidence="2" type="ordered locus">DSY3424</name>
</gene>
<dbReference type="Proteomes" id="UP000001946">
    <property type="component" value="Chromosome"/>
</dbReference>
<organism evidence="2 3">
    <name type="scientific">Desulfitobacterium hafniense (strain Y51)</name>
    <dbReference type="NCBI Taxonomy" id="138119"/>
    <lineage>
        <taxon>Bacteria</taxon>
        <taxon>Bacillati</taxon>
        <taxon>Bacillota</taxon>
        <taxon>Clostridia</taxon>
        <taxon>Eubacteriales</taxon>
        <taxon>Desulfitobacteriaceae</taxon>
        <taxon>Desulfitobacterium</taxon>
    </lineage>
</organism>
<dbReference type="eggNOG" id="ENOG502ZX87">
    <property type="taxonomic scope" value="Bacteria"/>
</dbReference>
<dbReference type="EMBL" id="AP008230">
    <property type="protein sequence ID" value="BAE85213.1"/>
    <property type="molecule type" value="Genomic_DNA"/>
</dbReference>
<name>Q24RX9_DESHY</name>
<accession>Q24RX9</accession>
<sequence>MKEKDLQETYIERLNNLLPTVDFRKLDRSCNSTKNEYAKAILKQMHDMFLEVYGTDYLEVGGYGFVELPAVIQGRNTGHMGLGIVSLDLESSGEHWGTFFLTQLGVIDQERKTPAQAKYLSALYIPYDYWYTVSLERDHHVDFDNVPEKVADLLRACHGGQPEMENSLTRADEHGKASIPESEQPNGPVMK</sequence>
<dbReference type="KEGG" id="dsy:DSY3424"/>
<dbReference type="HOGENOM" id="CLU_1445498_0_0_9"/>
<dbReference type="RefSeq" id="WP_011461103.1">
    <property type="nucleotide sequence ID" value="NC_007907.1"/>
</dbReference>
<dbReference type="STRING" id="138119.DSY3424"/>
<keyword evidence="3" id="KW-1185">Reference proteome</keyword>
<evidence type="ECO:0000313" key="2">
    <source>
        <dbReference type="EMBL" id="BAE85213.1"/>
    </source>
</evidence>
<reference evidence="2 3" key="1">
    <citation type="journal article" date="2006" name="J. Bacteriol.">
        <title>Complete genome sequence of the dehalorespiring bacterium Desulfitobacterium hafniense Y51 and comparison with Dehalococcoides ethenogenes 195.</title>
        <authorList>
            <person name="Nonaka H."/>
            <person name="Keresztes G."/>
            <person name="Shinoda Y."/>
            <person name="Ikenaga Y."/>
            <person name="Abe M."/>
            <person name="Naito K."/>
            <person name="Inatomi K."/>
            <person name="Furukawa K."/>
            <person name="Inui M."/>
            <person name="Yukawa H."/>
        </authorList>
    </citation>
    <scope>NUCLEOTIDE SEQUENCE [LARGE SCALE GENOMIC DNA]</scope>
    <source>
        <strain evidence="2 3">Y51</strain>
    </source>
</reference>
<proteinExistence type="predicted"/>